<dbReference type="InterPro" id="IPR035895">
    <property type="entry name" value="HPr-like_sf"/>
</dbReference>
<proteinExistence type="predicted"/>
<evidence type="ECO:0000256" key="3">
    <source>
        <dbReference type="ARBA" id="ARBA00020422"/>
    </source>
</evidence>
<dbReference type="Pfam" id="PF00381">
    <property type="entry name" value="PTS-HPr"/>
    <property type="match status" value="1"/>
</dbReference>
<name>A0AAW4X2E5_9FIRM</name>
<evidence type="ECO:0000256" key="7">
    <source>
        <dbReference type="ARBA" id="ARBA00022683"/>
    </source>
</evidence>
<dbReference type="PANTHER" id="PTHR33705:SF1">
    <property type="entry name" value="PHOSPHOCARRIER PROTEIN HPR"/>
    <property type="match status" value="1"/>
</dbReference>
<dbReference type="GO" id="GO:0009401">
    <property type="term" value="P:phosphoenolpyruvate-dependent sugar phosphotransferase system"/>
    <property type="evidence" value="ECO:0007669"/>
    <property type="project" value="UniProtKB-KW"/>
</dbReference>
<dbReference type="RefSeq" id="WP_229346603.1">
    <property type="nucleotide sequence ID" value="NZ_JAJFAT010000020.1"/>
</dbReference>
<dbReference type="PROSITE" id="PS00369">
    <property type="entry name" value="PTS_HPR_HIS"/>
    <property type="match status" value="1"/>
</dbReference>
<evidence type="ECO:0000256" key="1">
    <source>
        <dbReference type="ARBA" id="ARBA00003681"/>
    </source>
</evidence>
<protein>
    <recommendedName>
        <fullName evidence="3">Phosphocarrier protein HPr</fullName>
    </recommendedName>
    <alternativeName>
        <fullName evidence="8">Histidine-containing protein</fullName>
    </alternativeName>
</protein>
<evidence type="ECO:0000256" key="8">
    <source>
        <dbReference type="ARBA" id="ARBA00033055"/>
    </source>
</evidence>
<accession>A0AAW4X2E5</accession>
<gene>
    <name evidence="10" type="ORF">LJ207_11315</name>
</gene>
<keyword evidence="6" id="KW-0762">Sugar transport</keyword>
<evidence type="ECO:0000256" key="4">
    <source>
        <dbReference type="ARBA" id="ARBA00022448"/>
    </source>
</evidence>
<feature type="domain" description="HPr" evidence="9">
    <location>
        <begin position="2"/>
        <end position="89"/>
    </location>
</feature>
<keyword evidence="4" id="KW-0813">Transport</keyword>
<dbReference type="AlphaFoldDB" id="A0AAW4X2E5"/>
<evidence type="ECO:0000313" key="11">
    <source>
        <dbReference type="Proteomes" id="UP001199296"/>
    </source>
</evidence>
<keyword evidence="5" id="KW-0963">Cytoplasm</keyword>
<dbReference type="Proteomes" id="UP001199296">
    <property type="component" value="Unassembled WGS sequence"/>
</dbReference>
<dbReference type="SUPFAM" id="SSF55594">
    <property type="entry name" value="HPr-like"/>
    <property type="match status" value="1"/>
</dbReference>
<evidence type="ECO:0000259" key="9">
    <source>
        <dbReference type="PROSITE" id="PS51350"/>
    </source>
</evidence>
<dbReference type="PANTHER" id="PTHR33705">
    <property type="entry name" value="PHOSPHOCARRIER PROTEIN HPR"/>
    <property type="match status" value="1"/>
</dbReference>
<evidence type="ECO:0000313" key="10">
    <source>
        <dbReference type="EMBL" id="MCC3145904.1"/>
    </source>
</evidence>
<organism evidence="10 11">
    <name type="scientific">Halanaerobium polyolivorans</name>
    <dbReference type="NCBI Taxonomy" id="2886943"/>
    <lineage>
        <taxon>Bacteria</taxon>
        <taxon>Bacillati</taxon>
        <taxon>Bacillota</taxon>
        <taxon>Clostridia</taxon>
        <taxon>Halanaerobiales</taxon>
        <taxon>Halanaerobiaceae</taxon>
        <taxon>Halanaerobium</taxon>
    </lineage>
</organism>
<dbReference type="PROSITE" id="PS00589">
    <property type="entry name" value="PTS_HPR_SER"/>
    <property type="match status" value="1"/>
</dbReference>
<dbReference type="InterPro" id="IPR001020">
    <property type="entry name" value="PTS_HPr_His_P_site"/>
</dbReference>
<keyword evidence="7" id="KW-0598">Phosphotransferase system</keyword>
<dbReference type="EMBL" id="JAJFAT010000020">
    <property type="protein sequence ID" value="MCC3145904.1"/>
    <property type="molecule type" value="Genomic_DNA"/>
</dbReference>
<evidence type="ECO:0000256" key="5">
    <source>
        <dbReference type="ARBA" id="ARBA00022490"/>
    </source>
</evidence>
<dbReference type="GO" id="GO:0005737">
    <property type="term" value="C:cytoplasm"/>
    <property type="evidence" value="ECO:0007669"/>
    <property type="project" value="UniProtKB-SubCell"/>
</dbReference>
<dbReference type="CDD" id="cd00367">
    <property type="entry name" value="PTS-HPr_like"/>
    <property type="match status" value="1"/>
</dbReference>
<dbReference type="InterPro" id="IPR000032">
    <property type="entry name" value="HPr-like"/>
</dbReference>
<comment type="function">
    <text evidence="1">General (non sugar-specific) component of the phosphoenolpyruvate-dependent sugar phosphotransferase system (sugar PTS). This major carbohydrate active-transport system catalyzes the phosphorylation of incoming sugar substrates concomitantly with their translocation across the cell membrane. The phosphoryl group from phosphoenolpyruvate (PEP) is transferred to the phosphoryl carrier protein HPr by enzyme I. Phospho-HPr then transfers it to the PTS EIIA domain.</text>
</comment>
<dbReference type="NCBIfam" id="TIGR01003">
    <property type="entry name" value="PTS_HPr_family"/>
    <property type="match status" value="1"/>
</dbReference>
<comment type="subcellular location">
    <subcellularLocation>
        <location evidence="2">Cytoplasm</location>
    </subcellularLocation>
</comment>
<dbReference type="PROSITE" id="PS51350">
    <property type="entry name" value="PTS_HPR_DOM"/>
    <property type="match status" value="1"/>
</dbReference>
<evidence type="ECO:0000256" key="2">
    <source>
        <dbReference type="ARBA" id="ARBA00004496"/>
    </source>
</evidence>
<keyword evidence="11" id="KW-1185">Reference proteome</keyword>
<dbReference type="Gene3D" id="3.30.1340.10">
    <property type="entry name" value="HPr-like"/>
    <property type="match status" value="1"/>
</dbReference>
<dbReference type="InterPro" id="IPR002114">
    <property type="entry name" value="PTS_HPr_Ser_P_site"/>
</dbReference>
<evidence type="ECO:0000256" key="6">
    <source>
        <dbReference type="ARBA" id="ARBA00022597"/>
    </source>
</evidence>
<comment type="caution">
    <text evidence="10">The sequence shown here is derived from an EMBL/GenBank/DDBJ whole genome shotgun (WGS) entry which is preliminary data.</text>
</comment>
<dbReference type="PRINTS" id="PR00107">
    <property type="entry name" value="PHOSPHOCPHPR"/>
</dbReference>
<sequence length="91" mass="10000">MGFEKKVILTNKTGLHARPASKFVEKASAFSSEISVVFEEKEINAKSIMGLLSLGISQGKEITIKTEGEDSKEALNDLVTFIEVELPKEDE</sequence>
<dbReference type="InterPro" id="IPR050399">
    <property type="entry name" value="HPr"/>
</dbReference>
<reference evidence="10 11" key="1">
    <citation type="submission" date="2021-10" db="EMBL/GenBank/DDBJ databases">
        <authorList>
            <person name="Grouzdev D.S."/>
            <person name="Pantiukh K.S."/>
            <person name="Krutkina M.S."/>
        </authorList>
    </citation>
    <scope>NUCLEOTIDE SEQUENCE [LARGE SCALE GENOMIC DNA]</scope>
    <source>
        <strain evidence="10 11">Z-7514</strain>
    </source>
</reference>